<organism evidence="1 2">
    <name type="scientific">Levilactobacillus tujiorum</name>
    <dbReference type="NCBI Taxonomy" id="2912243"/>
    <lineage>
        <taxon>Bacteria</taxon>
        <taxon>Bacillati</taxon>
        <taxon>Bacillota</taxon>
        <taxon>Bacilli</taxon>
        <taxon>Lactobacillales</taxon>
        <taxon>Lactobacillaceae</taxon>
        <taxon>Levilactobacillus</taxon>
    </lineage>
</organism>
<accession>A0ABX1L7X1</accession>
<comment type="caution">
    <text evidence="1">The sequence shown here is derived from an EMBL/GenBank/DDBJ whole genome shotgun (WGS) entry which is preliminary data.</text>
</comment>
<evidence type="ECO:0000313" key="2">
    <source>
        <dbReference type="Proteomes" id="UP000707477"/>
    </source>
</evidence>
<dbReference type="RefSeq" id="WP_168850624.1">
    <property type="nucleotide sequence ID" value="NZ_JAAVSD010000030.1"/>
</dbReference>
<protein>
    <submittedName>
        <fullName evidence="1">Uncharacterized protein</fullName>
    </submittedName>
</protein>
<keyword evidence="2" id="KW-1185">Reference proteome</keyword>
<evidence type="ECO:0000313" key="1">
    <source>
        <dbReference type="EMBL" id="NLR30414.1"/>
    </source>
</evidence>
<dbReference type="EMBL" id="JAAVSD010000030">
    <property type="protein sequence ID" value="NLR30414.1"/>
    <property type="molecule type" value="Genomic_DNA"/>
</dbReference>
<gene>
    <name evidence="1" type="ORF">HEQ44_09450</name>
</gene>
<proteinExistence type="predicted"/>
<reference evidence="1 2" key="1">
    <citation type="submission" date="2020-03" db="EMBL/GenBank/DDBJ databases">
        <authorList>
            <person name="Zhang Z."/>
            <person name="Guo Z."/>
            <person name="Hou Q."/>
            <person name="Shen X."/>
        </authorList>
    </citation>
    <scope>NUCLEOTIDE SEQUENCE [LARGE SCALE GENOMIC DNA]</scope>
    <source>
        <strain evidence="1 2">HBUAS51329</strain>
    </source>
</reference>
<name>A0ABX1L7X1_9LACO</name>
<dbReference type="Proteomes" id="UP000707477">
    <property type="component" value="Unassembled WGS sequence"/>
</dbReference>
<sequence>MHILINVVPQNQLDWSCLTTLVGEFTQQNFAAATFNLQLPAEQTLTAAQQQQLADWQVTINQHSTALTTDHYVINLRETDHLLPGALQQWAQVMAKHPGSPISLAAFDTSAPLDDQIMAYVADHQESMLQQTYRQLTSATIDDATERLITLWSLQSYSVQTNLQNGRLLTQRIRPTGILLPAELLTPSLPLCSAAQAFAVLRQAPDIVRLHVPTLQREMWAEATPIAWLDELEAIDATKLDVMWQPIYTDYFQRQLNTLLTTAGHKQLSRSAHLALLARIKQRTLRPTHRWSRLGLLHMLSPRVAHQLFY</sequence>